<dbReference type="EMBL" id="CP071182">
    <property type="protein sequence ID" value="QSO49365.1"/>
    <property type="molecule type" value="Genomic_DNA"/>
</dbReference>
<dbReference type="GO" id="GO:0003700">
    <property type="term" value="F:DNA-binding transcription factor activity"/>
    <property type="evidence" value="ECO:0007669"/>
    <property type="project" value="InterPro"/>
</dbReference>
<evidence type="ECO:0000256" key="2">
    <source>
        <dbReference type="ARBA" id="ARBA00023125"/>
    </source>
</evidence>
<gene>
    <name evidence="6" type="ORF">JZ786_10835</name>
</gene>
<evidence type="ECO:0000313" key="7">
    <source>
        <dbReference type="Proteomes" id="UP000663505"/>
    </source>
</evidence>
<dbReference type="PROSITE" id="PS51071">
    <property type="entry name" value="HTH_RPIR"/>
    <property type="match status" value="1"/>
</dbReference>
<dbReference type="CDD" id="cd05013">
    <property type="entry name" value="SIS_RpiR"/>
    <property type="match status" value="1"/>
</dbReference>
<dbReference type="InterPro" id="IPR035472">
    <property type="entry name" value="RpiR-like_SIS"/>
</dbReference>
<dbReference type="InterPro" id="IPR001347">
    <property type="entry name" value="SIS_dom"/>
</dbReference>
<dbReference type="GO" id="GO:0097367">
    <property type="term" value="F:carbohydrate derivative binding"/>
    <property type="evidence" value="ECO:0007669"/>
    <property type="project" value="InterPro"/>
</dbReference>
<dbReference type="AlphaFoldDB" id="A0A9X7W2Z4"/>
<dbReference type="InterPro" id="IPR009057">
    <property type="entry name" value="Homeodomain-like_sf"/>
</dbReference>
<dbReference type="InterPro" id="IPR046348">
    <property type="entry name" value="SIS_dom_sf"/>
</dbReference>
<dbReference type="KEGG" id="afx:JZ786_10835"/>
<keyword evidence="3" id="KW-0804">Transcription</keyword>
<dbReference type="Pfam" id="PF01418">
    <property type="entry name" value="HTH_6"/>
    <property type="match status" value="1"/>
</dbReference>
<evidence type="ECO:0000256" key="3">
    <source>
        <dbReference type="ARBA" id="ARBA00023163"/>
    </source>
</evidence>
<dbReference type="PROSITE" id="PS51464">
    <property type="entry name" value="SIS"/>
    <property type="match status" value="1"/>
</dbReference>
<evidence type="ECO:0000259" key="4">
    <source>
        <dbReference type="PROSITE" id="PS51071"/>
    </source>
</evidence>
<evidence type="ECO:0000259" key="5">
    <source>
        <dbReference type="PROSITE" id="PS51464"/>
    </source>
</evidence>
<dbReference type="GO" id="GO:1901135">
    <property type="term" value="P:carbohydrate derivative metabolic process"/>
    <property type="evidence" value="ECO:0007669"/>
    <property type="project" value="InterPro"/>
</dbReference>
<evidence type="ECO:0000313" key="6">
    <source>
        <dbReference type="EMBL" id="QSO49365.1"/>
    </source>
</evidence>
<dbReference type="Gene3D" id="3.40.50.10490">
    <property type="entry name" value="Glucose-6-phosphate isomerase like protein, domain 1"/>
    <property type="match status" value="1"/>
</dbReference>
<dbReference type="Pfam" id="PF01380">
    <property type="entry name" value="SIS"/>
    <property type="match status" value="1"/>
</dbReference>
<dbReference type="SUPFAM" id="SSF46689">
    <property type="entry name" value="Homeodomain-like"/>
    <property type="match status" value="1"/>
</dbReference>
<dbReference type="InterPro" id="IPR000281">
    <property type="entry name" value="HTH_RpiR"/>
</dbReference>
<accession>A0A9X7W2Z4</accession>
<dbReference type="Proteomes" id="UP000663505">
    <property type="component" value="Chromosome"/>
</dbReference>
<dbReference type="InterPro" id="IPR036388">
    <property type="entry name" value="WH-like_DNA-bd_sf"/>
</dbReference>
<keyword evidence="1" id="KW-0805">Transcription regulation</keyword>
<reference evidence="6 7" key="1">
    <citation type="submission" date="2021-02" db="EMBL/GenBank/DDBJ databases">
        <title>Alicyclobacillus curvatus sp. nov. and Alicyclobacillus mengziensis sp. nov., two acidophilic bacteria isolated from acid mine drainage.</title>
        <authorList>
            <person name="Huang Y."/>
        </authorList>
    </citation>
    <scope>NUCLEOTIDE SEQUENCE [LARGE SCALE GENOMIC DNA]</scope>
    <source>
        <strain evidence="6 7">S30H14</strain>
    </source>
</reference>
<dbReference type="GO" id="GO:0003677">
    <property type="term" value="F:DNA binding"/>
    <property type="evidence" value="ECO:0007669"/>
    <property type="project" value="UniProtKB-KW"/>
</dbReference>
<feature type="domain" description="HTH rpiR-type" evidence="4">
    <location>
        <begin position="2"/>
        <end position="78"/>
    </location>
</feature>
<proteinExistence type="predicted"/>
<feature type="domain" description="SIS" evidence="5">
    <location>
        <begin position="128"/>
        <end position="265"/>
    </location>
</feature>
<sequence length="300" mass="33448">MTELRELIRQRYAGLTQGQQAVARFIITEPELTAFNTAKQVGEWTQTSETTVIRFANAIGYSGYSALQSEIRKSFIIKGVPSDPMQEYQDTTEQLAQQQDSYQAVMQKDVLYITGAMKDINLELLDTATKAIVTAEKIIVLGFRSSHGPAHWLAFTLNILRGNTELYRGTIDDAHAILSSLTRRCLVIAISFPRYTRETTEFVRAARTRGAKILAITDNELSPIGLEGDVVIPIKTPSPSALRGMPTIFSVLNVLTFSVASTDKQRVQWRVAEYNQSYKTLLSGYYSETSPDSEQTDGET</sequence>
<dbReference type="Gene3D" id="1.10.10.10">
    <property type="entry name" value="Winged helix-like DNA-binding domain superfamily/Winged helix DNA-binding domain"/>
    <property type="match status" value="1"/>
</dbReference>
<evidence type="ECO:0000256" key="1">
    <source>
        <dbReference type="ARBA" id="ARBA00023015"/>
    </source>
</evidence>
<dbReference type="PANTHER" id="PTHR30514:SF18">
    <property type="entry name" value="RPIR-FAMILY TRANSCRIPTIONAL REGULATOR"/>
    <property type="match status" value="1"/>
</dbReference>
<keyword evidence="2" id="KW-0238">DNA-binding</keyword>
<name>A0A9X7W2Z4_9BACL</name>
<organism evidence="6 7">
    <name type="scientific">Alicyclobacillus mengziensis</name>
    <dbReference type="NCBI Taxonomy" id="2931921"/>
    <lineage>
        <taxon>Bacteria</taxon>
        <taxon>Bacillati</taxon>
        <taxon>Bacillota</taxon>
        <taxon>Bacilli</taxon>
        <taxon>Bacillales</taxon>
        <taxon>Alicyclobacillaceae</taxon>
        <taxon>Alicyclobacillus</taxon>
    </lineage>
</organism>
<protein>
    <submittedName>
        <fullName evidence="6">MurR/RpiR family transcriptional regulator</fullName>
    </submittedName>
</protein>
<dbReference type="RefSeq" id="WP_206658676.1">
    <property type="nucleotide sequence ID" value="NZ_CP071182.1"/>
</dbReference>
<dbReference type="PANTHER" id="PTHR30514">
    <property type="entry name" value="GLUCOKINASE"/>
    <property type="match status" value="1"/>
</dbReference>
<keyword evidence="7" id="KW-1185">Reference proteome</keyword>
<dbReference type="InterPro" id="IPR047640">
    <property type="entry name" value="RpiR-like"/>
</dbReference>
<dbReference type="SUPFAM" id="SSF53697">
    <property type="entry name" value="SIS domain"/>
    <property type="match status" value="1"/>
</dbReference>